<proteinExistence type="predicted"/>
<name>A0A444VI43_9FLAO</name>
<dbReference type="Proteomes" id="UP000290261">
    <property type="component" value="Unassembled WGS sequence"/>
</dbReference>
<reference evidence="1 2" key="1">
    <citation type="submission" date="2014-04" db="EMBL/GenBank/DDBJ databases">
        <title>Whole genome of Muricauda olearia.</title>
        <authorList>
            <person name="Zhang X.-H."/>
            <person name="Tang K."/>
        </authorList>
    </citation>
    <scope>NUCLEOTIDE SEQUENCE [LARGE SCALE GENOMIC DNA]</scope>
    <source>
        <strain evidence="1 2">Th120</strain>
    </source>
</reference>
<dbReference type="Pfam" id="PF18976">
    <property type="entry name" value="DUF5712"/>
    <property type="match status" value="1"/>
</dbReference>
<sequence length="341" mass="39673">MYITITRQHMGQTFSQSSGDFVEYLEKENQGVPHEQREPFFDQQQDRIAPGTVVKEIDANTDRLKQHEPKFYSLTINPSKRELAAIQNDPAKLKQYVREVMKDYASAFYRKQPVQVDQLKYFAKIEHERTYSGRDREIRENRPYRGQIAKLHNDLAKVDRGEIHGNPKQIQRDIDRLYKQMPHQQNGKPIEEGMKKPGSQMHVHIVMSRKDVTNRLSLSPGSSYRESEATLNGQKVKRGFRRDEFFEKAEKTFDRLFKYDRNYVESYNARKTLDKDPKRYFAKLVGLPTSQRTVALKLLAKTGAKVPIPKIPTSKVAMVRKTIVQLQKSLAQAKKSSSIEI</sequence>
<gene>
    <name evidence="1" type="ORF">DN53_05705</name>
</gene>
<dbReference type="NCBIfam" id="NF041495">
    <property type="entry name" value="MobB_relaxase"/>
    <property type="match status" value="1"/>
</dbReference>
<protein>
    <submittedName>
        <fullName evidence="1">Mobilization protein</fullName>
    </submittedName>
</protein>
<accession>A0A444VI43</accession>
<dbReference type="EMBL" id="JJMP01000010">
    <property type="protein sequence ID" value="RYC50413.1"/>
    <property type="molecule type" value="Genomic_DNA"/>
</dbReference>
<keyword evidence="2" id="KW-1185">Reference proteome</keyword>
<organism evidence="1 2">
    <name type="scientific">Flagellimonas olearia</name>
    <dbReference type="NCBI Taxonomy" id="552546"/>
    <lineage>
        <taxon>Bacteria</taxon>
        <taxon>Pseudomonadati</taxon>
        <taxon>Bacteroidota</taxon>
        <taxon>Flavobacteriia</taxon>
        <taxon>Flavobacteriales</taxon>
        <taxon>Flavobacteriaceae</taxon>
        <taxon>Flagellimonas</taxon>
    </lineage>
</organism>
<evidence type="ECO:0000313" key="2">
    <source>
        <dbReference type="Proteomes" id="UP000290261"/>
    </source>
</evidence>
<comment type="caution">
    <text evidence="1">The sequence shown here is derived from an EMBL/GenBank/DDBJ whole genome shotgun (WGS) entry which is preliminary data.</text>
</comment>
<dbReference type="InterPro" id="IPR048098">
    <property type="entry name" value="MobB"/>
</dbReference>
<dbReference type="AlphaFoldDB" id="A0A444VI43"/>
<dbReference type="RefSeq" id="WP_129655996.1">
    <property type="nucleotide sequence ID" value="NZ_ML142914.1"/>
</dbReference>
<dbReference type="InterPro" id="IPR043766">
    <property type="entry name" value="BfmA-like"/>
</dbReference>
<evidence type="ECO:0000313" key="1">
    <source>
        <dbReference type="EMBL" id="RYC50413.1"/>
    </source>
</evidence>